<dbReference type="AlphaFoldDB" id="A0ABC9CY50"/>
<accession>A0ABC9CY50</accession>
<keyword evidence="2" id="KW-0812">Transmembrane</keyword>
<name>A0ABC9CY50_9POAL</name>
<proteinExistence type="predicted"/>
<feature type="region of interest" description="Disordered" evidence="1">
    <location>
        <begin position="167"/>
        <end position="196"/>
    </location>
</feature>
<feature type="region of interest" description="Disordered" evidence="1">
    <location>
        <begin position="51"/>
        <end position="78"/>
    </location>
</feature>
<feature type="compositionally biased region" description="Basic residues" evidence="1">
    <location>
        <begin position="61"/>
        <end position="71"/>
    </location>
</feature>
<protein>
    <submittedName>
        <fullName evidence="3">Uncharacterized protein</fullName>
    </submittedName>
</protein>
<sequence length="244" mass="25048">MSSTCSTAASALRRAPSDTCDAAADADANADAVHGRLERRLVDLERDWDAYKSGRRSSPPPRRRRCHRRSRSATATPPSALTVAAAPDDGLLLLPLYRCSSPSTLVSSLQQAGSAAADSDGADEIVDEEGLSSVCSVEEAGKNSAAAPASSSCSCCPCRCAFCRGGYSARSSRSGRATAPSSSSGSSAGDRARKSDGGREEVAGACRASWISAVALVVMGFVFVAMAALEIGVDDGCAEYLVPT</sequence>
<evidence type="ECO:0000256" key="2">
    <source>
        <dbReference type="SAM" id="Phobius"/>
    </source>
</evidence>
<gene>
    <name evidence="3" type="ORF">URODEC1_LOCUS79627</name>
</gene>
<keyword evidence="4" id="KW-1185">Reference proteome</keyword>
<evidence type="ECO:0000256" key="1">
    <source>
        <dbReference type="SAM" id="MobiDB-lite"/>
    </source>
</evidence>
<dbReference type="EMBL" id="OZ075140">
    <property type="protein sequence ID" value="CAL5027889.1"/>
    <property type="molecule type" value="Genomic_DNA"/>
</dbReference>
<evidence type="ECO:0000313" key="3">
    <source>
        <dbReference type="EMBL" id="CAL5027889.1"/>
    </source>
</evidence>
<organism evidence="3 4">
    <name type="scientific">Urochloa decumbens</name>
    <dbReference type="NCBI Taxonomy" id="240449"/>
    <lineage>
        <taxon>Eukaryota</taxon>
        <taxon>Viridiplantae</taxon>
        <taxon>Streptophyta</taxon>
        <taxon>Embryophyta</taxon>
        <taxon>Tracheophyta</taxon>
        <taxon>Spermatophyta</taxon>
        <taxon>Magnoliopsida</taxon>
        <taxon>Liliopsida</taxon>
        <taxon>Poales</taxon>
        <taxon>Poaceae</taxon>
        <taxon>PACMAD clade</taxon>
        <taxon>Panicoideae</taxon>
        <taxon>Panicodae</taxon>
        <taxon>Paniceae</taxon>
        <taxon>Melinidinae</taxon>
        <taxon>Urochloa</taxon>
    </lineage>
</organism>
<keyword evidence="2" id="KW-1133">Transmembrane helix</keyword>
<feature type="compositionally biased region" description="Low complexity" evidence="1">
    <location>
        <begin position="167"/>
        <end position="189"/>
    </location>
</feature>
<keyword evidence="2" id="KW-0472">Membrane</keyword>
<evidence type="ECO:0000313" key="4">
    <source>
        <dbReference type="Proteomes" id="UP001497457"/>
    </source>
</evidence>
<feature type="transmembrane region" description="Helical" evidence="2">
    <location>
        <begin position="210"/>
        <end position="229"/>
    </location>
</feature>
<dbReference type="Proteomes" id="UP001497457">
    <property type="component" value="Chromosome 30rd"/>
</dbReference>
<reference evidence="3" key="1">
    <citation type="submission" date="2024-10" db="EMBL/GenBank/DDBJ databases">
        <authorList>
            <person name="Ryan C."/>
        </authorList>
    </citation>
    <scope>NUCLEOTIDE SEQUENCE [LARGE SCALE GENOMIC DNA]</scope>
</reference>